<dbReference type="GO" id="GO:0009103">
    <property type="term" value="P:lipopolysaccharide biosynthetic process"/>
    <property type="evidence" value="ECO:0007669"/>
    <property type="project" value="TreeGrafter"/>
</dbReference>
<name>A0A2M6XBX6_9BACT</name>
<evidence type="ECO:0000313" key="4">
    <source>
        <dbReference type="EMBL" id="PIU03168.1"/>
    </source>
</evidence>
<dbReference type="Pfam" id="PF13439">
    <property type="entry name" value="Glyco_transf_4"/>
    <property type="match status" value="1"/>
</dbReference>
<organism evidence="4 5">
    <name type="scientific">Candidatus Shapirobacteria bacterium CG08_land_8_20_14_0_20_39_18</name>
    <dbReference type="NCBI Taxonomy" id="1974883"/>
    <lineage>
        <taxon>Bacteria</taxon>
        <taxon>Candidatus Shapironibacteriota</taxon>
    </lineage>
</organism>
<protein>
    <recommendedName>
        <fullName evidence="6">Glycosyltransferase family 1 protein</fullName>
    </recommendedName>
</protein>
<dbReference type="SUPFAM" id="SSF53756">
    <property type="entry name" value="UDP-Glycosyltransferase/glycogen phosphorylase"/>
    <property type="match status" value="1"/>
</dbReference>
<feature type="domain" description="Glycosyl transferase family 1" evidence="2">
    <location>
        <begin position="195"/>
        <end position="339"/>
    </location>
</feature>
<evidence type="ECO:0000313" key="5">
    <source>
        <dbReference type="Proteomes" id="UP000228996"/>
    </source>
</evidence>
<dbReference type="GO" id="GO:0016757">
    <property type="term" value="F:glycosyltransferase activity"/>
    <property type="evidence" value="ECO:0007669"/>
    <property type="project" value="InterPro"/>
</dbReference>
<evidence type="ECO:0000256" key="1">
    <source>
        <dbReference type="ARBA" id="ARBA00022679"/>
    </source>
</evidence>
<dbReference type="PANTHER" id="PTHR46401">
    <property type="entry name" value="GLYCOSYLTRANSFERASE WBBK-RELATED"/>
    <property type="match status" value="1"/>
</dbReference>
<gene>
    <name evidence="4" type="ORF">COT44_04715</name>
</gene>
<dbReference type="InterPro" id="IPR001296">
    <property type="entry name" value="Glyco_trans_1"/>
</dbReference>
<sequence length="368" mass="43452">MRIIIDCRMYGLENAGIGRYIINLVDQIEKLDKKNDYYLLFRRKYYSELTFSNPKFHKILADYPHYSLKEQIFLPIQLFKLKPDLVHFPHFNVTLFYFGKFVVTIHDLIKHSSRGIETTTHNSWLYWFKYLGYKIVFSQAVKRADTIFVPSQQVKKELVANYHLFDNKILVTYEGVDNNFKKEERSGILEKYEIRKPFIIYTGSVYPHKNIDRLIQSIKLIEKPLDLVISCSRNIFWDRLNEKIKTNKVENRVRLLGFVPDQELRLLYTQARAFVFPTLSEGFGLPGLEAMASGCPVICSNLPVLKEIYGNAAVYFDPYDINNMTKSISDFCFGEKENKEKMKRLGLDQVKKYSWKKMAKETIHEYFI</sequence>
<evidence type="ECO:0000259" key="3">
    <source>
        <dbReference type="Pfam" id="PF13439"/>
    </source>
</evidence>
<feature type="domain" description="Glycosyltransferase subfamily 4-like N-terminal" evidence="3">
    <location>
        <begin position="16"/>
        <end position="178"/>
    </location>
</feature>
<dbReference type="AlphaFoldDB" id="A0A2M6XBX6"/>
<dbReference type="PANTHER" id="PTHR46401:SF2">
    <property type="entry name" value="GLYCOSYLTRANSFERASE WBBK-RELATED"/>
    <property type="match status" value="1"/>
</dbReference>
<dbReference type="Gene3D" id="3.40.50.2000">
    <property type="entry name" value="Glycogen Phosphorylase B"/>
    <property type="match status" value="2"/>
</dbReference>
<evidence type="ECO:0000259" key="2">
    <source>
        <dbReference type="Pfam" id="PF00534"/>
    </source>
</evidence>
<accession>A0A2M6XBX6</accession>
<dbReference type="CDD" id="cd03809">
    <property type="entry name" value="GT4_MtfB-like"/>
    <property type="match status" value="1"/>
</dbReference>
<dbReference type="EMBL" id="PEYO01000022">
    <property type="protein sequence ID" value="PIU03168.1"/>
    <property type="molecule type" value="Genomic_DNA"/>
</dbReference>
<keyword evidence="1" id="KW-0808">Transferase</keyword>
<proteinExistence type="predicted"/>
<comment type="caution">
    <text evidence="4">The sequence shown here is derived from an EMBL/GenBank/DDBJ whole genome shotgun (WGS) entry which is preliminary data.</text>
</comment>
<dbReference type="Pfam" id="PF00534">
    <property type="entry name" value="Glycos_transf_1"/>
    <property type="match status" value="1"/>
</dbReference>
<dbReference type="Proteomes" id="UP000228996">
    <property type="component" value="Unassembled WGS sequence"/>
</dbReference>
<dbReference type="InterPro" id="IPR028098">
    <property type="entry name" value="Glyco_trans_4-like_N"/>
</dbReference>
<evidence type="ECO:0008006" key="6">
    <source>
        <dbReference type="Google" id="ProtNLM"/>
    </source>
</evidence>
<reference evidence="5" key="1">
    <citation type="submission" date="2017-09" db="EMBL/GenBank/DDBJ databases">
        <title>Depth-based differentiation of microbial function through sediment-hosted aquifers and enrichment of novel symbionts in the deep terrestrial subsurface.</title>
        <authorList>
            <person name="Probst A.J."/>
            <person name="Ladd B."/>
            <person name="Jarett J.K."/>
            <person name="Geller-Mcgrath D.E."/>
            <person name="Sieber C.M.K."/>
            <person name="Emerson J.B."/>
            <person name="Anantharaman K."/>
            <person name="Thomas B.C."/>
            <person name="Malmstrom R."/>
            <person name="Stieglmeier M."/>
            <person name="Klingl A."/>
            <person name="Woyke T."/>
            <person name="Ryan C.M."/>
            <person name="Banfield J.F."/>
        </authorList>
    </citation>
    <scope>NUCLEOTIDE SEQUENCE [LARGE SCALE GENOMIC DNA]</scope>
</reference>